<evidence type="ECO:0000256" key="1">
    <source>
        <dbReference type="SAM" id="Coils"/>
    </source>
</evidence>
<sequence length="253" mass="27901">MLTSSTSAHQLLAKRALYRSRRRVRKHIMSSSSPSDSQLLQTLLDNTPDAKACIQYLFSEATPEYRRFLLDTIEAHSRSMDETSVVEGSIILGGQPEPANTSPNSGEFMPQSQSSSPRMHMTFIEQQLHLARLDAKEAGRKADIEIQRLRAELVAVRSQASADLQAAGAVLEVTRVEAKEEIKAAVEQGAKALQDARAEAKAELQAARAQAREDLRATTEKAEQSLHDARADAKTDKVFFMSVIEKLGQKEKG</sequence>
<accession>A0AAD7NEB0</accession>
<dbReference type="Proteomes" id="UP001215598">
    <property type="component" value="Unassembled WGS sequence"/>
</dbReference>
<name>A0AAD7NEB0_9AGAR</name>
<protein>
    <submittedName>
        <fullName evidence="3">Uncharacterized protein</fullName>
    </submittedName>
</protein>
<dbReference type="EMBL" id="JARKIB010000047">
    <property type="protein sequence ID" value="KAJ7756218.1"/>
    <property type="molecule type" value="Genomic_DNA"/>
</dbReference>
<evidence type="ECO:0000313" key="3">
    <source>
        <dbReference type="EMBL" id="KAJ7756218.1"/>
    </source>
</evidence>
<evidence type="ECO:0000256" key="2">
    <source>
        <dbReference type="SAM" id="MobiDB-lite"/>
    </source>
</evidence>
<feature type="compositionally biased region" description="Polar residues" evidence="2">
    <location>
        <begin position="98"/>
        <end position="115"/>
    </location>
</feature>
<evidence type="ECO:0000313" key="4">
    <source>
        <dbReference type="Proteomes" id="UP001215598"/>
    </source>
</evidence>
<dbReference type="AlphaFoldDB" id="A0AAD7NEB0"/>
<reference evidence="3" key="1">
    <citation type="submission" date="2023-03" db="EMBL/GenBank/DDBJ databases">
        <title>Massive genome expansion in bonnet fungi (Mycena s.s.) driven by repeated elements and novel gene families across ecological guilds.</title>
        <authorList>
            <consortium name="Lawrence Berkeley National Laboratory"/>
            <person name="Harder C.B."/>
            <person name="Miyauchi S."/>
            <person name="Viragh M."/>
            <person name="Kuo A."/>
            <person name="Thoen E."/>
            <person name="Andreopoulos B."/>
            <person name="Lu D."/>
            <person name="Skrede I."/>
            <person name="Drula E."/>
            <person name="Henrissat B."/>
            <person name="Morin E."/>
            <person name="Kohler A."/>
            <person name="Barry K."/>
            <person name="LaButti K."/>
            <person name="Morin E."/>
            <person name="Salamov A."/>
            <person name="Lipzen A."/>
            <person name="Mereny Z."/>
            <person name="Hegedus B."/>
            <person name="Baldrian P."/>
            <person name="Stursova M."/>
            <person name="Weitz H."/>
            <person name="Taylor A."/>
            <person name="Grigoriev I.V."/>
            <person name="Nagy L.G."/>
            <person name="Martin F."/>
            <person name="Kauserud H."/>
        </authorList>
    </citation>
    <scope>NUCLEOTIDE SEQUENCE</scope>
    <source>
        <strain evidence="3">CBHHK182m</strain>
    </source>
</reference>
<gene>
    <name evidence="3" type="ORF">B0H16DRAFT_1539042</name>
</gene>
<keyword evidence="1" id="KW-0175">Coiled coil</keyword>
<comment type="caution">
    <text evidence="3">The sequence shown here is derived from an EMBL/GenBank/DDBJ whole genome shotgun (WGS) entry which is preliminary data.</text>
</comment>
<proteinExistence type="predicted"/>
<feature type="region of interest" description="Disordered" evidence="2">
    <location>
        <begin position="95"/>
        <end position="115"/>
    </location>
</feature>
<organism evidence="3 4">
    <name type="scientific">Mycena metata</name>
    <dbReference type="NCBI Taxonomy" id="1033252"/>
    <lineage>
        <taxon>Eukaryota</taxon>
        <taxon>Fungi</taxon>
        <taxon>Dikarya</taxon>
        <taxon>Basidiomycota</taxon>
        <taxon>Agaricomycotina</taxon>
        <taxon>Agaricomycetes</taxon>
        <taxon>Agaricomycetidae</taxon>
        <taxon>Agaricales</taxon>
        <taxon>Marasmiineae</taxon>
        <taxon>Mycenaceae</taxon>
        <taxon>Mycena</taxon>
    </lineage>
</organism>
<keyword evidence="4" id="KW-1185">Reference proteome</keyword>
<feature type="coiled-coil region" evidence="1">
    <location>
        <begin position="179"/>
        <end position="232"/>
    </location>
</feature>